<dbReference type="Proteomes" id="UP001362100">
    <property type="component" value="Unassembled WGS sequence"/>
</dbReference>
<name>A0ABU8PQM6_9GAMM</name>
<dbReference type="EMBL" id="JBBGZW010000001">
    <property type="protein sequence ID" value="MEJ5044828.1"/>
    <property type="molecule type" value="Genomic_DNA"/>
</dbReference>
<protein>
    <submittedName>
        <fullName evidence="1">Uncharacterized protein</fullName>
    </submittedName>
</protein>
<comment type="caution">
    <text evidence="1">The sequence shown here is derived from an EMBL/GenBank/DDBJ whole genome shotgun (WGS) entry which is preliminary data.</text>
</comment>
<reference evidence="1 2" key="1">
    <citation type="submission" date="2023-12" db="EMBL/GenBank/DDBJ databases">
        <title>Gut-associated functions are favored during microbiome assembly across C. elegans life.</title>
        <authorList>
            <person name="Zimmermann J."/>
        </authorList>
    </citation>
    <scope>NUCLEOTIDE SEQUENCE [LARGE SCALE GENOMIC DNA]</scope>
    <source>
        <strain evidence="1 2">BIGb0393</strain>
    </source>
</reference>
<sequence length="153" mass="17145">MKWQLATLSLALLTVLLLVTAALRGWLPSFSHQIFDEDFDGSGLELGLYDAASGQRELYLPFFAVKSDSVMMTLTSKVESQFVAKIMLTPQAETRIGMIYSYQPMVLHAVNDRPLVKSIFNFNAHNGVTFNSIEFEGNRMLVMPSGLIINEQH</sequence>
<evidence type="ECO:0000313" key="1">
    <source>
        <dbReference type="EMBL" id="MEJ5044828.1"/>
    </source>
</evidence>
<gene>
    <name evidence="1" type="ORF">WH298_06335</name>
</gene>
<proteinExistence type="predicted"/>
<evidence type="ECO:0000313" key="2">
    <source>
        <dbReference type="Proteomes" id="UP001362100"/>
    </source>
</evidence>
<organism evidence="1 2">
    <name type="scientific">Pantoea nemavictus</name>
    <dbReference type="NCBI Taxonomy" id="2726955"/>
    <lineage>
        <taxon>Bacteria</taxon>
        <taxon>Pseudomonadati</taxon>
        <taxon>Pseudomonadota</taxon>
        <taxon>Gammaproteobacteria</taxon>
        <taxon>Enterobacterales</taxon>
        <taxon>Erwiniaceae</taxon>
        <taxon>Pantoea</taxon>
    </lineage>
</organism>
<dbReference type="RefSeq" id="WP_180822483.1">
    <property type="nucleotide sequence ID" value="NZ_JACAWY010000001.1"/>
</dbReference>
<keyword evidence="2" id="KW-1185">Reference proteome</keyword>
<accession>A0ABU8PQM6</accession>